<reference evidence="1" key="1">
    <citation type="journal article" date="2014" name="Int. J. Syst. Evol. Microbiol.">
        <title>Complete genome sequence of Corynebacterium casei LMG S-19264T (=DSM 44701T), isolated from a smear-ripened cheese.</title>
        <authorList>
            <consortium name="US DOE Joint Genome Institute (JGI-PGF)"/>
            <person name="Walter F."/>
            <person name="Albersmeier A."/>
            <person name="Kalinowski J."/>
            <person name="Ruckert C."/>
        </authorList>
    </citation>
    <scope>NUCLEOTIDE SEQUENCE</scope>
    <source>
        <strain evidence="1">CGMCC 1.15762</strain>
    </source>
</reference>
<gene>
    <name evidence="1" type="ORF">GCM10011415_05360</name>
</gene>
<dbReference type="Proteomes" id="UP000617145">
    <property type="component" value="Unassembled WGS sequence"/>
</dbReference>
<organism evidence="1 2">
    <name type="scientific">Salipiger pallidus</name>
    <dbReference type="NCBI Taxonomy" id="1775170"/>
    <lineage>
        <taxon>Bacteria</taxon>
        <taxon>Pseudomonadati</taxon>
        <taxon>Pseudomonadota</taxon>
        <taxon>Alphaproteobacteria</taxon>
        <taxon>Rhodobacterales</taxon>
        <taxon>Roseobacteraceae</taxon>
        <taxon>Salipiger</taxon>
    </lineage>
</organism>
<dbReference type="AlphaFoldDB" id="A0A8J2ZGQ8"/>
<keyword evidence="2" id="KW-1185">Reference proteome</keyword>
<protein>
    <submittedName>
        <fullName evidence="1">Uncharacterized protein</fullName>
    </submittedName>
</protein>
<comment type="caution">
    <text evidence="1">The sequence shown here is derived from an EMBL/GenBank/DDBJ whole genome shotgun (WGS) entry which is preliminary data.</text>
</comment>
<evidence type="ECO:0000313" key="1">
    <source>
        <dbReference type="EMBL" id="GGG62061.1"/>
    </source>
</evidence>
<evidence type="ECO:0000313" key="2">
    <source>
        <dbReference type="Proteomes" id="UP000617145"/>
    </source>
</evidence>
<dbReference type="EMBL" id="BMJV01000001">
    <property type="protein sequence ID" value="GGG62061.1"/>
    <property type="molecule type" value="Genomic_DNA"/>
</dbReference>
<sequence length="86" mass="9338">MTTVADPARGVASEPEHDAVVAHLAVFIAGGRIDHLPDAKLIDVAGHAMLHQIRGFRADHRDFAQGRQLRDHHLFAAGPVFAQRAD</sequence>
<name>A0A8J2ZGQ8_9RHOB</name>
<proteinExistence type="predicted"/>
<reference evidence="1" key="2">
    <citation type="submission" date="2020-09" db="EMBL/GenBank/DDBJ databases">
        <authorList>
            <person name="Sun Q."/>
            <person name="Zhou Y."/>
        </authorList>
    </citation>
    <scope>NUCLEOTIDE SEQUENCE</scope>
    <source>
        <strain evidence="1">CGMCC 1.15762</strain>
    </source>
</reference>
<accession>A0A8J2ZGQ8</accession>